<accession>A0ABZ0W2E7</accession>
<dbReference type="EMBL" id="CP139960">
    <property type="protein sequence ID" value="WQD36889.1"/>
    <property type="molecule type" value="Genomic_DNA"/>
</dbReference>
<dbReference type="RefSeq" id="WP_114793188.1">
    <property type="nucleotide sequence ID" value="NZ_CP139960.1"/>
</dbReference>
<sequence>MAIILDTEGISAATYRGYLARSLFDGIAAQLPDQRLVVTAPTDIQGLAYDKDAGDLPPQKGLFHQKKTAKWLQLHQVRAFISFKRMLKTDHLIRQVLIIAGEEQLDDEKLIRSAPHICIVSEGLNQLFNEKYPGFRSRIILIDSIMDQDAPDYVTADDTRETIASGREYFVLADFNLTQESLTVLLKGFSAFKRMLHSSWKFMVVLRSEETIRRAGIDQLLSNYKYRDDVIVTNGELLNEKLRDAYALVSMDDSERLPIPVIEAARVHTPAIVQDTRSARALLGTSVIYTSEKTSEAIGEMLMKMYKDENFRQTLIKELKGLSLPTGSETAMRTLSSLLT</sequence>
<protein>
    <recommendedName>
        <fullName evidence="1">Glycosyl transferase family 1 domain-containing protein</fullName>
    </recommendedName>
</protein>
<keyword evidence="3" id="KW-1185">Reference proteome</keyword>
<dbReference type="Pfam" id="PF00534">
    <property type="entry name" value="Glycos_transf_1"/>
    <property type="match status" value="1"/>
</dbReference>
<dbReference type="Proteomes" id="UP001325680">
    <property type="component" value="Chromosome"/>
</dbReference>
<dbReference type="Gene3D" id="3.40.50.2000">
    <property type="entry name" value="Glycogen Phosphorylase B"/>
    <property type="match status" value="1"/>
</dbReference>
<dbReference type="InterPro" id="IPR001296">
    <property type="entry name" value="Glyco_trans_1"/>
</dbReference>
<evidence type="ECO:0000313" key="3">
    <source>
        <dbReference type="Proteomes" id="UP001325680"/>
    </source>
</evidence>
<reference evidence="2 3" key="1">
    <citation type="submission" date="2023-12" db="EMBL/GenBank/DDBJ databases">
        <title>Genome sequencing and assembly of bacterial species from a model synthetic community.</title>
        <authorList>
            <person name="Hogle S.L."/>
        </authorList>
    </citation>
    <scope>NUCLEOTIDE SEQUENCE [LARGE SCALE GENOMIC DNA]</scope>
    <source>
        <strain evidence="2 3">HAMBI_3031</strain>
    </source>
</reference>
<name>A0ABZ0W2E7_9BACT</name>
<organism evidence="2 3">
    <name type="scientific">Niabella yanshanensis</name>
    <dbReference type="NCBI Taxonomy" id="577386"/>
    <lineage>
        <taxon>Bacteria</taxon>
        <taxon>Pseudomonadati</taxon>
        <taxon>Bacteroidota</taxon>
        <taxon>Chitinophagia</taxon>
        <taxon>Chitinophagales</taxon>
        <taxon>Chitinophagaceae</taxon>
        <taxon>Niabella</taxon>
    </lineage>
</organism>
<feature type="domain" description="Glycosyl transferase family 1" evidence="1">
    <location>
        <begin position="182"/>
        <end position="318"/>
    </location>
</feature>
<gene>
    <name evidence="2" type="ORF">U0035_14550</name>
</gene>
<evidence type="ECO:0000313" key="2">
    <source>
        <dbReference type="EMBL" id="WQD36889.1"/>
    </source>
</evidence>
<dbReference type="SUPFAM" id="SSF53756">
    <property type="entry name" value="UDP-Glycosyltransferase/glycogen phosphorylase"/>
    <property type="match status" value="1"/>
</dbReference>
<proteinExistence type="predicted"/>
<evidence type="ECO:0000259" key="1">
    <source>
        <dbReference type="Pfam" id="PF00534"/>
    </source>
</evidence>